<dbReference type="GO" id="GO:0006352">
    <property type="term" value="P:DNA-templated transcription initiation"/>
    <property type="evidence" value="ECO:0007669"/>
    <property type="project" value="InterPro"/>
</dbReference>
<dbReference type="RefSeq" id="WP_064028056.1">
    <property type="nucleotide sequence ID" value="NZ_LUUK01000159.1"/>
</dbReference>
<dbReference type="PANTHER" id="PTHR43133">
    <property type="entry name" value="RNA POLYMERASE ECF-TYPE SIGMA FACTO"/>
    <property type="match status" value="1"/>
</dbReference>
<keyword evidence="3" id="KW-0731">Sigma factor</keyword>
<dbReference type="Pfam" id="PF08281">
    <property type="entry name" value="Sigma70_r4_2"/>
    <property type="match status" value="1"/>
</dbReference>
<evidence type="ECO:0000256" key="1">
    <source>
        <dbReference type="ARBA" id="ARBA00010641"/>
    </source>
</evidence>
<dbReference type="OrthoDB" id="9797134at2"/>
<feature type="domain" description="HTH luxR-type" evidence="5">
    <location>
        <begin position="149"/>
        <end position="176"/>
    </location>
</feature>
<evidence type="ECO:0000259" key="5">
    <source>
        <dbReference type="PROSITE" id="PS00622"/>
    </source>
</evidence>
<dbReference type="SUPFAM" id="SSF88946">
    <property type="entry name" value="Sigma2 domain of RNA polymerase sigma factors"/>
    <property type="match status" value="1"/>
</dbReference>
<dbReference type="AlphaFoldDB" id="A0A177NP03"/>
<evidence type="ECO:0000256" key="4">
    <source>
        <dbReference type="ARBA" id="ARBA00023163"/>
    </source>
</evidence>
<dbReference type="InterPro" id="IPR039425">
    <property type="entry name" value="RNA_pol_sigma-70-like"/>
</dbReference>
<evidence type="ECO:0000313" key="7">
    <source>
        <dbReference type="Proteomes" id="UP000077628"/>
    </source>
</evidence>
<keyword evidence="4" id="KW-0804">Transcription</keyword>
<dbReference type="InterPro" id="IPR036388">
    <property type="entry name" value="WH-like_DNA-bd_sf"/>
</dbReference>
<dbReference type="GO" id="GO:0003677">
    <property type="term" value="F:DNA binding"/>
    <property type="evidence" value="ECO:0007669"/>
    <property type="project" value="InterPro"/>
</dbReference>
<gene>
    <name evidence="6" type="ORF">A1355_04475</name>
</gene>
<dbReference type="InterPro" id="IPR000792">
    <property type="entry name" value="Tscrpt_reg_LuxR_C"/>
</dbReference>
<dbReference type="InterPro" id="IPR014284">
    <property type="entry name" value="RNA_pol_sigma-70_dom"/>
</dbReference>
<reference evidence="7" key="1">
    <citation type="submission" date="2016-03" db="EMBL/GenBank/DDBJ databases">
        <authorList>
            <person name="Heylen K."/>
            <person name="De Vos P."/>
            <person name="Vekeman B."/>
        </authorList>
    </citation>
    <scope>NUCLEOTIDE SEQUENCE [LARGE SCALE GENOMIC DNA]</scope>
    <source>
        <strain evidence="7">R-45383</strain>
    </source>
</reference>
<dbReference type="Pfam" id="PF04542">
    <property type="entry name" value="Sigma70_r2"/>
    <property type="match status" value="1"/>
</dbReference>
<dbReference type="GO" id="GO:0016987">
    <property type="term" value="F:sigma factor activity"/>
    <property type="evidence" value="ECO:0007669"/>
    <property type="project" value="UniProtKB-KW"/>
</dbReference>
<dbReference type="Proteomes" id="UP000077628">
    <property type="component" value="Unassembled WGS sequence"/>
</dbReference>
<dbReference type="Gene3D" id="1.10.10.10">
    <property type="entry name" value="Winged helix-like DNA-binding domain superfamily/Winged helix DNA-binding domain"/>
    <property type="match status" value="1"/>
</dbReference>
<dbReference type="InterPro" id="IPR013249">
    <property type="entry name" value="RNA_pol_sigma70_r4_t2"/>
</dbReference>
<evidence type="ECO:0000256" key="2">
    <source>
        <dbReference type="ARBA" id="ARBA00023015"/>
    </source>
</evidence>
<comment type="caution">
    <text evidence="6">The sequence shown here is derived from an EMBL/GenBank/DDBJ whole genome shotgun (WGS) entry which is preliminary data.</text>
</comment>
<dbReference type="Gene3D" id="1.10.1740.10">
    <property type="match status" value="1"/>
</dbReference>
<organism evidence="6 7">
    <name type="scientific">Methylomonas koyamae</name>
    <dbReference type="NCBI Taxonomy" id="702114"/>
    <lineage>
        <taxon>Bacteria</taxon>
        <taxon>Pseudomonadati</taxon>
        <taxon>Pseudomonadota</taxon>
        <taxon>Gammaproteobacteria</taxon>
        <taxon>Methylococcales</taxon>
        <taxon>Methylococcaceae</taxon>
        <taxon>Methylomonas</taxon>
    </lineage>
</organism>
<dbReference type="CDD" id="cd06171">
    <property type="entry name" value="Sigma70_r4"/>
    <property type="match status" value="1"/>
</dbReference>
<dbReference type="InterPro" id="IPR007627">
    <property type="entry name" value="RNA_pol_sigma70_r2"/>
</dbReference>
<dbReference type="SUPFAM" id="SSF88659">
    <property type="entry name" value="Sigma3 and sigma4 domains of RNA polymerase sigma factors"/>
    <property type="match status" value="1"/>
</dbReference>
<dbReference type="PROSITE" id="PS00622">
    <property type="entry name" value="HTH_LUXR_1"/>
    <property type="match status" value="1"/>
</dbReference>
<evidence type="ECO:0000256" key="3">
    <source>
        <dbReference type="ARBA" id="ARBA00023082"/>
    </source>
</evidence>
<dbReference type="PANTHER" id="PTHR43133:SF32">
    <property type="entry name" value="BLR3042 PROTEIN"/>
    <property type="match status" value="1"/>
</dbReference>
<dbReference type="InterPro" id="IPR013324">
    <property type="entry name" value="RNA_pol_sigma_r3/r4-like"/>
</dbReference>
<dbReference type="NCBIfam" id="TIGR02937">
    <property type="entry name" value="sigma70-ECF"/>
    <property type="match status" value="1"/>
</dbReference>
<protein>
    <recommendedName>
        <fullName evidence="5">HTH luxR-type domain-containing protein</fullName>
    </recommendedName>
</protein>
<proteinExistence type="inferred from homology"/>
<accession>A0A177NP03</accession>
<dbReference type="InterPro" id="IPR013325">
    <property type="entry name" value="RNA_pol_sigma_r2"/>
</dbReference>
<keyword evidence="2" id="KW-0805">Transcription regulation</keyword>
<dbReference type="STRING" id="702114.A1355_04475"/>
<sequence length="181" mass="21087">MPNHTEHPVDEQAILLRIAEGDAQAFEIFYKLYYPRLFRFILRVTRDAENIEELIQETLLLIWEQPERFNHESKVSTWVFGIAYRKALKALSKAGKYSADVDIEDFHETLGDPLANLADNFETADWLNRALAHLPPDQRAVIELTFYHGLPYQEIAKILDCPENTVKTRMFHARKKLQAFA</sequence>
<evidence type="ECO:0000313" key="6">
    <source>
        <dbReference type="EMBL" id="OAI19294.1"/>
    </source>
</evidence>
<name>A0A177NP03_9GAMM</name>
<dbReference type="EMBL" id="LUUK01000159">
    <property type="protein sequence ID" value="OAI19294.1"/>
    <property type="molecule type" value="Genomic_DNA"/>
</dbReference>
<comment type="similarity">
    <text evidence="1">Belongs to the sigma-70 factor family. ECF subfamily.</text>
</comment>
<keyword evidence="7" id="KW-1185">Reference proteome</keyword>